<dbReference type="PANTHER" id="PTHR11662">
    <property type="entry name" value="SOLUTE CARRIER FAMILY 17"/>
    <property type="match status" value="1"/>
</dbReference>
<dbReference type="InterPro" id="IPR050382">
    <property type="entry name" value="MFS_Na/Anion_cotransporter"/>
</dbReference>
<proteinExistence type="predicted"/>
<dbReference type="PROSITE" id="PS50850">
    <property type="entry name" value="MFS"/>
    <property type="match status" value="1"/>
</dbReference>
<accession>A0A6S7H6H8</accession>
<evidence type="ECO:0000313" key="7">
    <source>
        <dbReference type="EMBL" id="CAB3999899.1"/>
    </source>
</evidence>
<evidence type="ECO:0000313" key="8">
    <source>
        <dbReference type="Proteomes" id="UP001152795"/>
    </source>
</evidence>
<dbReference type="InterPro" id="IPR036259">
    <property type="entry name" value="MFS_trans_sf"/>
</dbReference>
<dbReference type="AlphaFoldDB" id="A0A6S7H6H8"/>
<dbReference type="Gene3D" id="1.20.1250.20">
    <property type="entry name" value="MFS general substrate transporter like domains"/>
    <property type="match status" value="2"/>
</dbReference>
<reference evidence="7" key="1">
    <citation type="submission" date="2020-04" db="EMBL/GenBank/DDBJ databases">
        <authorList>
            <person name="Alioto T."/>
            <person name="Alioto T."/>
            <person name="Gomez Garrido J."/>
        </authorList>
    </citation>
    <scope>NUCLEOTIDE SEQUENCE</scope>
    <source>
        <strain evidence="7">A484AB</strain>
    </source>
</reference>
<evidence type="ECO:0000256" key="4">
    <source>
        <dbReference type="ARBA" id="ARBA00022847"/>
    </source>
</evidence>
<dbReference type="Pfam" id="PF07690">
    <property type="entry name" value="MFS_1"/>
    <property type="match status" value="1"/>
</dbReference>
<protein>
    <submittedName>
        <fullName evidence="7">Solute carrier family 17 member 9-like</fullName>
    </submittedName>
</protein>
<dbReference type="SUPFAM" id="SSF103473">
    <property type="entry name" value="MFS general substrate transporter"/>
    <property type="match status" value="1"/>
</dbReference>
<keyword evidence="6" id="KW-0472">Membrane</keyword>
<dbReference type="FunFam" id="1.20.1250.20:FF:000003">
    <property type="entry name" value="Solute carrier family 17 member 3"/>
    <property type="match status" value="1"/>
</dbReference>
<dbReference type="Proteomes" id="UP001152795">
    <property type="component" value="Unassembled WGS sequence"/>
</dbReference>
<keyword evidence="8" id="KW-1185">Reference proteome</keyword>
<sequence length="445" mass="49626">MSQTPQDYTKKTVVSIDVKGLKKNKFSSDINQVYWSKRQRKIWVASLFLGSVMLYVTRVAGPVTIVAMGQDLGWDKTVAGSVLSIFFWGYSFTQVLGGWLSDTYSSQSVLVYSCFVWIILTFITPIVVNPEYAIFMSPTSALLVLRFLFGALQGVYFPACYSLIGKRIAPKDKSLCTSIVASGISVGSVLSGIFGSLVMSYINWHMVYYIFGGAGFLWFLSLKYYALHNDILESKDSSKQKEERLPVPWRTIFSKPAIWAIVVAAFCLGTCFDMLFAWMPTYFHDNYPDSQGVIFNVVPWLGHPLIAVMSGHCADHMIRTGYTNTFVRKLFQSFALLGPAIALLLMNYLKTFWNAIFLMTVAVSFCAFNASGATVNAQEVAPTYVGFVYGVMNTMGSVPGFIGVYITGYILETRGDWTLVFQVTALISIIGWVVYILFGSSKRQV</sequence>
<comment type="caution">
    <text evidence="7">The sequence shown here is derived from an EMBL/GenBank/DDBJ whole genome shotgun (WGS) entry which is preliminary data.</text>
</comment>
<evidence type="ECO:0000256" key="6">
    <source>
        <dbReference type="ARBA" id="ARBA00023136"/>
    </source>
</evidence>
<evidence type="ECO:0000256" key="5">
    <source>
        <dbReference type="ARBA" id="ARBA00022989"/>
    </source>
</evidence>
<dbReference type="GO" id="GO:0015293">
    <property type="term" value="F:symporter activity"/>
    <property type="evidence" value="ECO:0007669"/>
    <property type="project" value="UniProtKB-KW"/>
</dbReference>
<dbReference type="InterPro" id="IPR011701">
    <property type="entry name" value="MFS"/>
</dbReference>
<dbReference type="GO" id="GO:0016020">
    <property type="term" value="C:membrane"/>
    <property type="evidence" value="ECO:0007669"/>
    <property type="project" value="UniProtKB-SubCell"/>
</dbReference>
<gene>
    <name evidence="7" type="ORF">PACLA_8A025377</name>
</gene>
<evidence type="ECO:0000256" key="3">
    <source>
        <dbReference type="ARBA" id="ARBA00022692"/>
    </source>
</evidence>
<dbReference type="EMBL" id="CACRXK020003700">
    <property type="protein sequence ID" value="CAB3999899.1"/>
    <property type="molecule type" value="Genomic_DNA"/>
</dbReference>
<comment type="subcellular location">
    <subcellularLocation>
        <location evidence="1">Membrane</location>
        <topology evidence="1">Multi-pass membrane protein</topology>
    </subcellularLocation>
</comment>
<dbReference type="InterPro" id="IPR020846">
    <property type="entry name" value="MFS_dom"/>
</dbReference>
<dbReference type="InterPro" id="IPR044777">
    <property type="entry name" value="SLC17A9-like"/>
</dbReference>
<keyword evidence="4" id="KW-0769">Symport</keyword>
<dbReference type="GO" id="GO:0015867">
    <property type="term" value="P:ATP transport"/>
    <property type="evidence" value="ECO:0007669"/>
    <property type="project" value="TreeGrafter"/>
</dbReference>
<evidence type="ECO:0000256" key="1">
    <source>
        <dbReference type="ARBA" id="ARBA00004141"/>
    </source>
</evidence>
<keyword evidence="5" id="KW-1133">Transmembrane helix</keyword>
<name>A0A6S7H6H8_PARCT</name>
<dbReference type="OrthoDB" id="2985014at2759"/>
<evidence type="ECO:0000256" key="2">
    <source>
        <dbReference type="ARBA" id="ARBA00022448"/>
    </source>
</evidence>
<keyword evidence="3" id="KW-0812">Transmembrane</keyword>
<keyword evidence="2" id="KW-0813">Transport</keyword>
<dbReference type="CDD" id="cd17380">
    <property type="entry name" value="MFS_SLC17A9_like"/>
    <property type="match status" value="1"/>
</dbReference>
<organism evidence="7 8">
    <name type="scientific">Paramuricea clavata</name>
    <name type="common">Red gorgonian</name>
    <name type="synonym">Violescent sea-whip</name>
    <dbReference type="NCBI Taxonomy" id="317549"/>
    <lineage>
        <taxon>Eukaryota</taxon>
        <taxon>Metazoa</taxon>
        <taxon>Cnidaria</taxon>
        <taxon>Anthozoa</taxon>
        <taxon>Octocorallia</taxon>
        <taxon>Malacalcyonacea</taxon>
        <taxon>Plexauridae</taxon>
        <taxon>Paramuricea</taxon>
    </lineage>
</organism>
<dbReference type="PANTHER" id="PTHR11662:SF279">
    <property type="entry name" value="VOLTAGE-GATED PURINE NUCLEOTIDE UNIPORTER SLC17A9"/>
    <property type="match status" value="1"/>
</dbReference>